<evidence type="ECO:0008006" key="3">
    <source>
        <dbReference type="Google" id="ProtNLM"/>
    </source>
</evidence>
<reference evidence="1 2" key="1">
    <citation type="submission" date="2024-02" db="EMBL/GenBank/DDBJ databases">
        <authorList>
            <person name="Chen Y."/>
            <person name="Shah S."/>
            <person name="Dougan E. K."/>
            <person name="Thang M."/>
            <person name="Chan C."/>
        </authorList>
    </citation>
    <scope>NUCLEOTIDE SEQUENCE [LARGE SCALE GENOMIC DNA]</scope>
</reference>
<gene>
    <name evidence="1" type="ORF">CCMP2556_LOCUS31626</name>
</gene>
<proteinExistence type="predicted"/>
<accession>A0ABP0NLM8</accession>
<protein>
    <recommendedName>
        <fullName evidence="3">RAP domain-containing protein</fullName>
    </recommendedName>
</protein>
<sequence>MTQSDRALLQDALRRVFQGDGRSSATLAQAEVLTEAWMQDFCLAELRELSDAELLELACGLREAQLELGSFPMDFVMEDLNIRLRRKKDEVELSHFLLLRMCRVMDLWYKHEVEAVLRKLLSNPEALTPLPTAYFAGLLSALSSFPVPKDLPLRLTAAFLDRSELGEVVATPEQWATMLCSLRHLDEPFFERITPRLLQQLLPHLQGLSDGTLLRVLDALAKAPPKESPESSSVNSPLEQAPAAFNAAIAEVVSSGKWDLRKVISAFSCVGRLGWYDEHTVAEVLGFIMKAPFLEPHAPLLLPLAQACNDLHVHHAPLLQKVVNWYCWCYAYLWNKPLQSEKLEELLELAEEVHELCFQSLELQGVLAENLSNSNASPRQTLKLLSALARFSHFPPEFKATCDRICSKTTDVDLMSLSNEELINAFNIHLCGVFDGPAALKHWLTEDASMKLFFQVHTSQKWYQRQDYYRSMFRQSAAYGTLRKAAEQNGLDLRTSDFGEVYHLELVSQDAKERLAKLSDQPPLAVICITSKEQLRWYVPITAEPSEDLKQQNRCHQFHYMFRGAVQKVRHAQTMGYRPCIIWMSDWKKMETEAQRASYLSKASMDYEAFKPTAVEDQTIYY</sequence>
<organism evidence="1 2">
    <name type="scientific">Durusdinium trenchii</name>
    <dbReference type="NCBI Taxonomy" id="1381693"/>
    <lineage>
        <taxon>Eukaryota</taxon>
        <taxon>Sar</taxon>
        <taxon>Alveolata</taxon>
        <taxon>Dinophyceae</taxon>
        <taxon>Suessiales</taxon>
        <taxon>Symbiodiniaceae</taxon>
        <taxon>Durusdinium</taxon>
    </lineage>
</organism>
<dbReference type="Proteomes" id="UP001642484">
    <property type="component" value="Unassembled WGS sequence"/>
</dbReference>
<evidence type="ECO:0000313" key="1">
    <source>
        <dbReference type="EMBL" id="CAK9064371.1"/>
    </source>
</evidence>
<comment type="caution">
    <text evidence="1">The sequence shown here is derived from an EMBL/GenBank/DDBJ whole genome shotgun (WGS) entry which is preliminary data.</text>
</comment>
<dbReference type="EMBL" id="CAXAMN010021906">
    <property type="protein sequence ID" value="CAK9064371.1"/>
    <property type="molecule type" value="Genomic_DNA"/>
</dbReference>
<evidence type="ECO:0000313" key="2">
    <source>
        <dbReference type="Proteomes" id="UP001642484"/>
    </source>
</evidence>
<keyword evidence="2" id="KW-1185">Reference proteome</keyword>
<name>A0ABP0NLM8_9DINO</name>